<dbReference type="Ensembl" id="ENSAPOT00000033693.1">
    <property type="protein sequence ID" value="ENSAPOP00000016563.1"/>
    <property type="gene ID" value="ENSAPOG00000019753.1"/>
</dbReference>
<dbReference type="InterPro" id="IPR005411">
    <property type="entry name" value="Claudin2"/>
</dbReference>
<dbReference type="PROSITE" id="PS01346">
    <property type="entry name" value="CLAUDIN"/>
    <property type="match status" value="1"/>
</dbReference>
<dbReference type="AlphaFoldDB" id="A0A3Q1FHI1"/>
<keyword evidence="3 8" id="KW-1003">Cell membrane</keyword>
<accession>A0A3Q1FHI1</accession>
<evidence type="ECO:0000256" key="1">
    <source>
        <dbReference type="ARBA" id="ARBA00008295"/>
    </source>
</evidence>
<evidence type="ECO:0000313" key="9">
    <source>
        <dbReference type="Ensembl" id="ENSAPOP00000016563.1"/>
    </source>
</evidence>
<evidence type="ECO:0000256" key="7">
    <source>
        <dbReference type="ARBA" id="ARBA00023136"/>
    </source>
</evidence>
<evidence type="ECO:0000256" key="6">
    <source>
        <dbReference type="ARBA" id="ARBA00022989"/>
    </source>
</evidence>
<keyword evidence="6 8" id="KW-1133">Transmembrane helix</keyword>
<evidence type="ECO:0000256" key="5">
    <source>
        <dbReference type="ARBA" id="ARBA00022949"/>
    </source>
</evidence>
<evidence type="ECO:0000256" key="3">
    <source>
        <dbReference type="ARBA" id="ARBA00022475"/>
    </source>
</evidence>
<comment type="subcellular location">
    <subcellularLocation>
        <location evidence="8">Cell junction</location>
        <location evidence="8">Tight junction</location>
    </subcellularLocation>
    <subcellularLocation>
        <location evidence="8">Cell membrane</location>
        <topology evidence="8">Multi-pass membrane protein</topology>
    </subcellularLocation>
</comment>
<comment type="function">
    <text evidence="8">Claudins function as major constituents of the tight junction complexes that regulate the permeability of epithelia.</text>
</comment>
<keyword evidence="7 8" id="KW-0472">Membrane</keyword>
<dbReference type="Gene3D" id="1.20.140.150">
    <property type="match status" value="1"/>
</dbReference>
<protein>
    <recommendedName>
        <fullName evidence="8">Claudin</fullName>
    </recommendedName>
</protein>
<dbReference type="STRING" id="80966.ENSAPOP00000016563"/>
<reference evidence="9" key="1">
    <citation type="submission" date="2025-08" db="UniProtKB">
        <authorList>
            <consortium name="Ensembl"/>
        </authorList>
    </citation>
    <scope>IDENTIFICATION</scope>
</reference>
<dbReference type="GO" id="GO:0005198">
    <property type="term" value="F:structural molecule activity"/>
    <property type="evidence" value="ECO:0007669"/>
    <property type="project" value="InterPro"/>
</dbReference>
<dbReference type="InParanoid" id="A0A3Q1FHI1"/>
<sequence length="151" mass="16237">MPSASLQIFGICLAAVGYMGDIIICALPMWKVSAFVGNNIVTAQIFWEGLWMNCVKQSTGQMQCKVYDSMLALPRDLQAARALVVISILIAFMGILLAVAGGKCTNCIEDERAKSKVAIAAGVVFIITFCNKSASYLHKACGMLKPCSLCF</sequence>
<feature type="transmembrane region" description="Helical" evidence="8">
    <location>
        <begin position="79"/>
        <end position="100"/>
    </location>
</feature>
<dbReference type="InterPro" id="IPR017974">
    <property type="entry name" value="Claudin_CS"/>
</dbReference>
<keyword evidence="5 8" id="KW-0965">Cell junction</keyword>
<keyword evidence="4 8" id="KW-0812">Transmembrane</keyword>
<evidence type="ECO:0000313" key="10">
    <source>
        <dbReference type="Proteomes" id="UP000257200"/>
    </source>
</evidence>
<organism evidence="9 10">
    <name type="scientific">Acanthochromis polyacanthus</name>
    <name type="common">spiny chromis</name>
    <dbReference type="NCBI Taxonomy" id="80966"/>
    <lineage>
        <taxon>Eukaryota</taxon>
        <taxon>Metazoa</taxon>
        <taxon>Chordata</taxon>
        <taxon>Craniata</taxon>
        <taxon>Vertebrata</taxon>
        <taxon>Euteleostomi</taxon>
        <taxon>Actinopterygii</taxon>
        <taxon>Neopterygii</taxon>
        <taxon>Teleostei</taxon>
        <taxon>Neoteleostei</taxon>
        <taxon>Acanthomorphata</taxon>
        <taxon>Ovalentaria</taxon>
        <taxon>Pomacentridae</taxon>
        <taxon>Acanthochromis</taxon>
    </lineage>
</organism>
<keyword evidence="10" id="KW-1185">Reference proteome</keyword>
<dbReference type="InterPro" id="IPR006187">
    <property type="entry name" value="Claudin"/>
</dbReference>
<proteinExistence type="inferred from homology"/>
<dbReference type="InterPro" id="IPR004031">
    <property type="entry name" value="PMP22/EMP/MP20/Claudin"/>
</dbReference>
<comment type="similarity">
    <text evidence="1 8">Belongs to the claudin family.</text>
</comment>
<feature type="transmembrane region" description="Helical" evidence="8">
    <location>
        <begin position="6"/>
        <end position="30"/>
    </location>
</feature>
<evidence type="ECO:0000256" key="4">
    <source>
        <dbReference type="ARBA" id="ARBA00022692"/>
    </source>
</evidence>
<dbReference type="Proteomes" id="UP000257200">
    <property type="component" value="Unplaced"/>
</dbReference>
<reference evidence="9" key="2">
    <citation type="submission" date="2025-09" db="UniProtKB">
        <authorList>
            <consortium name="Ensembl"/>
        </authorList>
    </citation>
    <scope>IDENTIFICATION</scope>
</reference>
<name>A0A3Q1FHI1_9TELE</name>
<evidence type="ECO:0000256" key="2">
    <source>
        <dbReference type="ARBA" id="ARBA00022427"/>
    </source>
</evidence>
<dbReference type="PANTHER" id="PTHR12002">
    <property type="entry name" value="CLAUDIN"/>
    <property type="match status" value="1"/>
</dbReference>
<dbReference type="GeneTree" id="ENSGT00940000164025"/>
<dbReference type="PRINTS" id="PR01589">
    <property type="entry name" value="CLAUDIN2"/>
</dbReference>
<comment type="caution">
    <text evidence="8">Lacks conserved residue(s) required for the propagation of feature annotation.</text>
</comment>
<dbReference type="PRINTS" id="PR01077">
    <property type="entry name" value="CLAUDIN"/>
</dbReference>
<dbReference type="GO" id="GO:0005923">
    <property type="term" value="C:bicellular tight junction"/>
    <property type="evidence" value="ECO:0007669"/>
    <property type="project" value="UniProtKB-SubCell"/>
</dbReference>
<keyword evidence="2 8" id="KW-0796">Tight junction</keyword>
<evidence type="ECO:0000256" key="8">
    <source>
        <dbReference type="RuleBase" id="RU060637"/>
    </source>
</evidence>
<dbReference type="Pfam" id="PF00822">
    <property type="entry name" value="PMP22_Claudin"/>
    <property type="match status" value="1"/>
</dbReference>
<dbReference type="GO" id="GO:0005886">
    <property type="term" value="C:plasma membrane"/>
    <property type="evidence" value="ECO:0007669"/>
    <property type="project" value="UniProtKB-SubCell"/>
</dbReference>